<organism evidence="1 2">
    <name type="scientific">Dermacentor silvarum</name>
    <name type="common">Tick</name>
    <dbReference type="NCBI Taxonomy" id="543639"/>
    <lineage>
        <taxon>Eukaryota</taxon>
        <taxon>Metazoa</taxon>
        <taxon>Ecdysozoa</taxon>
        <taxon>Arthropoda</taxon>
        <taxon>Chelicerata</taxon>
        <taxon>Arachnida</taxon>
        <taxon>Acari</taxon>
        <taxon>Parasitiformes</taxon>
        <taxon>Ixodida</taxon>
        <taxon>Ixodoidea</taxon>
        <taxon>Ixodidae</taxon>
        <taxon>Rhipicephalinae</taxon>
        <taxon>Dermacentor</taxon>
    </lineage>
</organism>
<proteinExistence type="predicted"/>
<gene>
    <name evidence="1" type="ORF">HPB49_003041</name>
</gene>
<dbReference type="Proteomes" id="UP000821865">
    <property type="component" value="Chromosome 1"/>
</dbReference>
<evidence type="ECO:0000313" key="2">
    <source>
        <dbReference type="Proteomes" id="UP000821865"/>
    </source>
</evidence>
<name>A0ACB8DSY1_DERSI</name>
<comment type="caution">
    <text evidence="1">The sequence shown here is derived from an EMBL/GenBank/DDBJ whole genome shotgun (WGS) entry which is preliminary data.</text>
</comment>
<dbReference type="EMBL" id="CM023470">
    <property type="protein sequence ID" value="KAH7977612.1"/>
    <property type="molecule type" value="Genomic_DNA"/>
</dbReference>
<accession>A0ACB8DSY1</accession>
<sequence>MGDGAPPRPPDKASPAAVALSVGNRDITNYRLPDSSESSTAAEMESHSDYTLVQSRHLKHKLRRKSAGSDSTHKSRCDERVFSVGYTPTTAGTNLNSLNRQSLTKFFDRIASGHVREVRINARKNILTVDVSSQAVLEALKSIEVVGNIPVRSFLAYGNDTCTGVVSDVDIDIKDEDLRSLLSNAIFVYPSHPEPAPFHYQPLLKPFNYAYTAIFNVLGYPTCQCPVGISPLGVQVVAAFYKDHLCLDGAREVEKAFCGWLQPPTE</sequence>
<keyword evidence="2" id="KW-1185">Reference proteome</keyword>
<reference evidence="1" key="1">
    <citation type="submission" date="2020-05" db="EMBL/GenBank/DDBJ databases">
        <title>Large-scale comparative analyses of tick genomes elucidate their genetic diversity and vector capacities.</title>
        <authorList>
            <person name="Jia N."/>
            <person name="Wang J."/>
            <person name="Shi W."/>
            <person name="Du L."/>
            <person name="Sun Y."/>
            <person name="Zhan W."/>
            <person name="Jiang J."/>
            <person name="Wang Q."/>
            <person name="Zhang B."/>
            <person name="Ji P."/>
            <person name="Sakyi L.B."/>
            <person name="Cui X."/>
            <person name="Yuan T."/>
            <person name="Jiang B."/>
            <person name="Yang W."/>
            <person name="Lam T.T.-Y."/>
            <person name="Chang Q."/>
            <person name="Ding S."/>
            <person name="Wang X."/>
            <person name="Zhu J."/>
            <person name="Ruan X."/>
            <person name="Zhao L."/>
            <person name="Wei J."/>
            <person name="Que T."/>
            <person name="Du C."/>
            <person name="Cheng J."/>
            <person name="Dai P."/>
            <person name="Han X."/>
            <person name="Huang E."/>
            <person name="Gao Y."/>
            <person name="Liu J."/>
            <person name="Shao H."/>
            <person name="Ye R."/>
            <person name="Li L."/>
            <person name="Wei W."/>
            <person name="Wang X."/>
            <person name="Wang C."/>
            <person name="Yang T."/>
            <person name="Huo Q."/>
            <person name="Li W."/>
            <person name="Guo W."/>
            <person name="Chen H."/>
            <person name="Zhou L."/>
            <person name="Ni X."/>
            <person name="Tian J."/>
            <person name="Zhou Y."/>
            <person name="Sheng Y."/>
            <person name="Liu T."/>
            <person name="Pan Y."/>
            <person name="Xia L."/>
            <person name="Li J."/>
            <person name="Zhao F."/>
            <person name="Cao W."/>
        </authorList>
    </citation>
    <scope>NUCLEOTIDE SEQUENCE</scope>
    <source>
        <strain evidence="1">Dsil-2018</strain>
    </source>
</reference>
<protein>
    <submittedName>
        <fullName evidence="1">Uncharacterized protein</fullName>
    </submittedName>
</protein>
<evidence type="ECO:0000313" key="1">
    <source>
        <dbReference type="EMBL" id="KAH7977612.1"/>
    </source>
</evidence>